<organism evidence="9 10">
    <name type="scientific">Carnegiea gigantea</name>
    <dbReference type="NCBI Taxonomy" id="171969"/>
    <lineage>
        <taxon>Eukaryota</taxon>
        <taxon>Viridiplantae</taxon>
        <taxon>Streptophyta</taxon>
        <taxon>Embryophyta</taxon>
        <taxon>Tracheophyta</taxon>
        <taxon>Spermatophyta</taxon>
        <taxon>Magnoliopsida</taxon>
        <taxon>eudicotyledons</taxon>
        <taxon>Gunneridae</taxon>
        <taxon>Pentapetalae</taxon>
        <taxon>Caryophyllales</taxon>
        <taxon>Cactineae</taxon>
        <taxon>Cactaceae</taxon>
        <taxon>Cactoideae</taxon>
        <taxon>Echinocereeae</taxon>
        <taxon>Carnegiea</taxon>
    </lineage>
</organism>
<dbReference type="InterPro" id="IPR013763">
    <property type="entry name" value="Cyclin-like_dom"/>
</dbReference>
<comment type="caution">
    <text evidence="9">The sequence shown here is derived from an EMBL/GenBank/DDBJ whole genome shotgun (WGS) entry which is preliminary data.</text>
</comment>
<dbReference type="InterPro" id="IPR004367">
    <property type="entry name" value="Cyclin_C-dom"/>
</dbReference>
<dbReference type="GO" id="GO:0051301">
    <property type="term" value="P:cell division"/>
    <property type="evidence" value="ECO:0007669"/>
    <property type="project" value="UniProtKB-KW"/>
</dbReference>
<keyword evidence="10" id="KW-1185">Reference proteome</keyword>
<dbReference type="InterPro" id="IPR036915">
    <property type="entry name" value="Cyclin-like_sf"/>
</dbReference>
<evidence type="ECO:0000256" key="4">
    <source>
        <dbReference type="ARBA" id="ARBA00023306"/>
    </source>
</evidence>
<dbReference type="CDD" id="cd20544">
    <property type="entry name" value="CYCLIN_AtCycD-like_rpt2"/>
    <property type="match status" value="1"/>
</dbReference>
<evidence type="ECO:0000256" key="5">
    <source>
        <dbReference type="RuleBase" id="RU000383"/>
    </source>
</evidence>
<dbReference type="CDD" id="cd20543">
    <property type="entry name" value="CYCLIN_AtCycD-like_rpt1"/>
    <property type="match status" value="1"/>
</dbReference>
<evidence type="ECO:0000256" key="3">
    <source>
        <dbReference type="ARBA" id="ARBA00023127"/>
    </source>
</evidence>
<evidence type="ECO:0008006" key="11">
    <source>
        <dbReference type="Google" id="ProtNLM"/>
    </source>
</evidence>
<reference evidence="9" key="1">
    <citation type="submission" date="2022-04" db="EMBL/GenBank/DDBJ databases">
        <title>Carnegiea gigantea Genome sequencing and assembly v2.</title>
        <authorList>
            <person name="Copetti D."/>
            <person name="Sanderson M.J."/>
            <person name="Burquez A."/>
            <person name="Wojciechowski M.F."/>
        </authorList>
    </citation>
    <scope>NUCLEOTIDE SEQUENCE</scope>
    <source>
        <strain evidence="9">SGP5-SGP5p</strain>
        <tissue evidence="9">Aerial part</tissue>
    </source>
</reference>
<dbReference type="SMART" id="SM00385">
    <property type="entry name" value="CYCLIN"/>
    <property type="match status" value="1"/>
</dbReference>
<accession>A0A9Q1QQL8</accession>
<dbReference type="SUPFAM" id="SSF47954">
    <property type="entry name" value="Cyclin-like"/>
    <property type="match status" value="2"/>
</dbReference>
<keyword evidence="4" id="KW-0131">Cell cycle</keyword>
<comment type="similarity">
    <text evidence="1">Belongs to the cyclin family. Cyclin D subfamily.</text>
</comment>
<evidence type="ECO:0000313" key="10">
    <source>
        <dbReference type="Proteomes" id="UP001153076"/>
    </source>
</evidence>
<proteinExistence type="inferred from homology"/>
<dbReference type="PANTHER" id="PTHR10177">
    <property type="entry name" value="CYCLINS"/>
    <property type="match status" value="1"/>
</dbReference>
<dbReference type="FunFam" id="1.10.472.10:FF:000060">
    <property type="entry name" value="D6-type cyclin"/>
    <property type="match status" value="1"/>
</dbReference>
<dbReference type="Pfam" id="PF02984">
    <property type="entry name" value="Cyclin_C"/>
    <property type="match status" value="1"/>
</dbReference>
<dbReference type="Proteomes" id="UP001153076">
    <property type="component" value="Unassembled WGS sequence"/>
</dbReference>
<protein>
    <recommendedName>
        <fullName evidence="11">Cyclin D1</fullName>
    </recommendedName>
</protein>
<feature type="region of interest" description="Disordered" evidence="6">
    <location>
        <begin position="329"/>
        <end position="354"/>
    </location>
</feature>
<feature type="domain" description="Cyclin C-terminal" evidence="8">
    <location>
        <begin position="179"/>
        <end position="311"/>
    </location>
</feature>
<evidence type="ECO:0000256" key="1">
    <source>
        <dbReference type="ARBA" id="ARBA00009065"/>
    </source>
</evidence>
<keyword evidence="3 5" id="KW-0195">Cyclin</keyword>
<evidence type="ECO:0000313" key="9">
    <source>
        <dbReference type="EMBL" id="KAJ8451678.1"/>
    </source>
</evidence>
<feature type="domain" description="Cyclin-like" evidence="7">
    <location>
        <begin position="82"/>
        <end position="170"/>
    </location>
</feature>
<gene>
    <name evidence="9" type="ORF">Cgig2_018312</name>
</gene>
<keyword evidence="2" id="KW-0132">Cell division</keyword>
<evidence type="ECO:0000256" key="6">
    <source>
        <dbReference type="SAM" id="MobiDB-lite"/>
    </source>
</evidence>
<name>A0A9Q1QQL8_9CARY</name>
<dbReference type="AlphaFoldDB" id="A0A9Q1QQL8"/>
<dbReference type="Pfam" id="PF00134">
    <property type="entry name" value="Cyclin_N"/>
    <property type="match status" value="1"/>
</dbReference>
<dbReference type="Gene3D" id="1.10.472.10">
    <property type="entry name" value="Cyclin-like"/>
    <property type="match status" value="2"/>
</dbReference>
<feature type="compositionally biased region" description="Basic and acidic residues" evidence="6">
    <location>
        <begin position="345"/>
        <end position="354"/>
    </location>
</feature>
<sequence length="354" mass="39141">MSLSYSNCFSDLLCSEDSDEAVSAGESPEFSSDFDSPSSFEVESIARFIVDERSSFPAGASHSRSSPSSDVLDSSLRSHSVAWILKVRSFYGFQAVTGYLAVNYLDRFLSSHHLPQTSGWPLQLLSVACLSLAAKMEEPLVPSLLDLQVEGAKFVFKPTTVQKMELLVLSALDWRLRLVTPFAFISFFACKLDATGTSTRLLIARSTSIILSNIREVSFLDYWPSSIAAAAVLCAASEMPSLSFVTPEHALSWCDGLSKDKVSNCYELMRQSMMDRSRRKSVKVIPQFRITAQITRTKSCCESSSSSFTSSPTPSPYYNKRRKLNNHSWIGDGNYGSAGSPIQPMEKDKERLKA</sequence>
<dbReference type="SMART" id="SM01332">
    <property type="entry name" value="Cyclin_C"/>
    <property type="match status" value="1"/>
</dbReference>
<dbReference type="InterPro" id="IPR006671">
    <property type="entry name" value="Cyclin_N"/>
</dbReference>
<dbReference type="InterPro" id="IPR039361">
    <property type="entry name" value="Cyclin"/>
</dbReference>
<evidence type="ECO:0000256" key="2">
    <source>
        <dbReference type="ARBA" id="ARBA00022618"/>
    </source>
</evidence>
<dbReference type="OrthoDB" id="5590282at2759"/>
<evidence type="ECO:0000259" key="8">
    <source>
        <dbReference type="SMART" id="SM01332"/>
    </source>
</evidence>
<evidence type="ECO:0000259" key="7">
    <source>
        <dbReference type="SMART" id="SM00385"/>
    </source>
</evidence>
<dbReference type="EMBL" id="JAKOGI010000008">
    <property type="protein sequence ID" value="KAJ8451678.1"/>
    <property type="molecule type" value="Genomic_DNA"/>
</dbReference>